<reference evidence="2 3" key="1">
    <citation type="journal article" date="2020" name="3 Biotech.">
        <title>Reverse transcriptase loop-mediated isothermal amplification and reverse transcriptase recombinase amplification assays for rapid and sensitive detection of cardamom vein clearing virus.</title>
        <authorList>
            <person name="Naveen K.P."/>
            <person name="Bhat A.I."/>
        </authorList>
    </citation>
    <scope>NUCLEOTIDE SEQUENCE [LARGE SCALE GENOMIC DNA]</scope>
    <source>
        <strain evidence="2">ATH</strain>
    </source>
</reference>
<sequence>MDIQPLQTVLVSICFIAFVFCSTMEGSDDTQEDKFAWKKAEAKKENPTYKVAGEIGYGGDLYQPYYVCGNIDDKGGMPLSAWHYSCKQSCVEQNKRQKINITRVRWDFTGPIIHTYKVVTNRVCYTSHVNVWGHCSQSQTITPVPTEESDRERLPPDMLTTADAVPGTVNIQNSGEAECNYFSDNTRCGRDYKIMYREGKLIQKSDDAPLLLAIYRDGIKTTPSLGTLKLNDAIWFWNPPSSSLKIPCGWVGGADLSCSFTDSAEIMKCDEIGYTYNIQTLVSKKTCLGTIYDVDGPAPFIYKSREYYDTRSAILEKAIKDKGDADVAMIKGINYAMLEMETTYCSAMCDVFARSPGGEEDHVLDTPIGTWKMDLTPNKTPKMIPCQATSSWRLQNPTTLCHGGNHLLVNDSVTGHTNSWNVRKDYIVLDEMCNSSPKEISQDLNIIKKRMMNGETINITFWTGDVLVMKPPYNSPSWDKVARSFRQNPSWFSKVKLDKAMIHTKDDIASILTTTFNNITTEMYYKKSLSKTIKTFLIEEIGHGIGTVAERMWGFLTSIFGGFTKLVVFITFCSIIYIVVLIIRATMPNMFQKSRANYKKQTRFNIPETNAVDVPLRGYPENYERSAARRARKEISALLT</sequence>
<dbReference type="KEGG" id="vg:80536551"/>
<dbReference type="EMBL" id="MN273311">
    <property type="protein sequence ID" value="QJZ27983.1"/>
    <property type="molecule type" value="Viral_cRNA"/>
</dbReference>
<keyword evidence="1" id="KW-0812">Transmembrane</keyword>
<proteinExistence type="predicted"/>
<feature type="transmembrane region" description="Helical" evidence="1">
    <location>
        <begin position="566"/>
        <end position="585"/>
    </location>
</feature>
<keyword evidence="3" id="KW-1185">Reference proteome</keyword>
<organism evidence="2 3">
    <name type="scientific">cardamom vein clearing virus</name>
    <dbReference type="NCBI Taxonomy" id="2849749"/>
    <lineage>
        <taxon>Viruses</taxon>
        <taxon>Riboviria</taxon>
        <taxon>Orthornavirae</taxon>
        <taxon>Negarnaviricota</taxon>
        <taxon>Haploviricotina</taxon>
        <taxon>Monjiviricetes</taxon>
        <taxon>Mononegavirales</taxon>
        <taxon>Rhabdoviridae</taxon>
        <taxon>Betarhabdovirinae</taxon>
        <taxon>Betanucleorhabdovirus</taxon>
        <taxon>Betanucleorhabdovirus cardamomi</taxon>
    </lineage>
</organism>
<keyword evidence="1" id="KW-1133">Transmembrane helix</keyword>
<gene>
    <name evidence="2" type="primary">G</name>
</gene>
<accession>A0A6M6R7W4</accession>
<dbReference type="GeneID" id="80536551"/>
<evidence type="ECO:0000313" key="3">
    <source>
        <dbReference type="Proteomes" id="UP000677976"/>
    </source>
</evidence>
<dbReference type="Proteomes" id="UP000677976">
    <property type="component" value="Segment"/>
</dbReference>
<keyword evidence="1" id="KW-0472">Membrane</keyword>
<evidence type="ECO:0000313" key="2">
    <source>
        <dbReference type="EMBL" id="QJZ27983.1"/>
    </source>
</evidence>
<protein>
    <submittedName>
        <fullName evidence="2">Glycoprotein</fullName>
    </submittedName>
</protein>
<evidence type="ECO:0000256" key="1">
    <source>
        <dbReference type="SAM" id="Phobius"/>
    </source>
</evidence>
<name>A0A6M6R7W4_9RHAB</name>
<dbReference type="RefSeq" id="YP_010798380.1">
    <property type="nucleotide sequence ID" value="NC_076430.1"/>
</dbReference>